<accession>A0A7W7YRH4</accession>
<dbReference type="RefSeq" id="WP_184139917.1">
    <property type="nucleotide sequence ID" value="NZ_JACHIK010000001.1"/>
</dbReference>
<evidence type="ECO:0000313" key="2">
    <source>
        <dbReference type="EMBL" id="MBB5040800.1"/>
    </source>
</evidence>
<proteinExistence type="predicted"/>
<evidence type="ECO:0000256" key="1">
    <source>
        <dbReference type="SAM" id="SignalP"/>
    </source>
</evidence>
<keyword evidence="3" id="KW-1185">Reference proteome</keyword>
<protein>
    <recommendedName>
        <fullName evidence="4">Lipoprotein</fullName>
    </recommendedName>
</protein>
<organism evidence="2 3">
    <name type="scientific">Shinella fusca</name>
    <dbReference type="NCBI Taxonomy" id="544480"/>
    <lineage>
        <taxon>Bacteria</taxon>
        <taxon>Pseudomonadati</taxon>
        <taxon>Pseudomonadota</taxon>
        <taxon>Alphaproteobacteria</taxon>
        <taxon>Hyphomicrobiales</taxon>
        <taxon>Rhizobiaceae</taxon>
        <taxon>Shinella</taxon>
    </lineage>
</organism>
<dbReference type="PROSITE" id="PS51257">
    <property type="entry name" value="PROKAR_LIPOPROTEIN"/>
    <property type="match status" value="1"/>
</dbReference>
<name>A0A7W7YRH4_9HYPH</name>
<dbReference type="EMBL" id="JACHIK010000001">
    <property type="protein sequence ID" value="MBB5040800.1"/>
    <property type="molecule type" value="Genomic_DNA"/>
</dbReference>
<feature type="chain" id="PRO_5030820670" description="Lipoprotein" evidence="1">
    <location>
        <begin position="27"/>
        <end position="106"/>
    </location>
</feature>
<comment type="caution">
    <text evidence="2">The sequence shown here is derived from an EMBL/GenBank/DDBJ whole genome shotgun (WGS) entry which is preliminary data.</text>
</comment>
<dbReference type="AlphaFoldDB" id="A0A7W7YRH4"/>
<feature type="signal peptide" evidence="1">
    <location>
        <begin position="1"/>
        <end position="26"/>
    </location>
</feature>
<keyword evidence="1" id="KW-0732">Signal</keyword>
<evidence type="ECO:0008006" key="4">
    <source>
        <dbReference type="Google" id="ProtNLM"/>
    </source>
</evidence>
<evidence type="ECO:0000313" key="3">
    <source>
        <dbReference type="Proteomes" id="UP000535406"/>
    </source>
</evidence>
<gene>
    <name evidence="2" type="ORF">HNQ66_000178</name>
</gene>
<sequence>MRLFAAAAAMIALPLLSGCVSSEEQAAQDSAFCQSLGATAGNGLMECVMARDEQRENARYRRSMALIAAGNNINQMNQQQAMVNAMNRPVNTTCRRQGIYTNCTSY</sequence>
<reference evidence="2 3" key="1">
    <citation type="submission" date="2020-08" db="EMBL/GenBank/DDBJ databases">
        <title>Genomic Encyclopedia of Type Strains, Phase IV (KMG-IV): sequencing the most valuable type-strain genomes for metagenomic binning, comparative biology and taxonomic classification.</title>
        <authorList>
            <person name="Goeker M."/>
        </authorList>
    </citation>
    <scope>NUCLEOTIDE SEQUENCE [LARGE SCALE GENOMIC DNA]</scope>
    <source>
        <strain evidence="2 3">DSM 21319</strain>
    </source>
</reference>
<dbReference type="Proteomes" id="UP000535406">
    <property type="component" value="Unassembled WGS sequence"/>
</dbReference>